<evidence type="ECO:0000256" key="4">
    <source>
        <dbReference type="ARBA" id="ARBA00022475"/>
    </source>
</evidence>
<dbReference type="STRING" id="1293891.TMES_19220"/>
<dbReference type="AlphaFoldDB" id="A0A1Y2KVP6"/>
<feature type="transmembrane region" description="Helical" evidence="11">
    <location>
        <begin position="73"/>
        <end position="90"/>
    </location>
</feature>
<keyword evidence="7 11" id="KW-1133">Transmembrane helix</keyword>
<feature type="transmembrane region" description="Helical" evidence="11">
    <location>
        <begin position="265"/>
        <end position="285"/>
    </location>
</feature>
<evidence type="ECO:0000313" key="13">
    <source>
        <dbReference type="Proteomes" id="UP000193391"/>
    </source>
</evidence>
<comment type="caution">
    <text evidence="12">The sequence shown here is derived from an EMBL/GenBank/DDBJ whole genome shotgun (WGS) entry which is preliminary data.</text>
</comment>
<protein>
    <recommendedName>
        <fullName evidence="10">Autoinducer 2 import system permease protein LsrC</fullName>
    </recommendedName>
</protein>
<comment type="subunit">
    <text evidence="2">The complex is composed of two ATP-binding proteins (LsrA), two transmembrane proteins (LsrC and LsrD) and a solute-binding protein (LsrB).</text>
</comment>
<dbReference type="InterPro" id="IPR001851">
    <property type="entry name" value="ABC_transp_permease"/>
</dbReference>
<keyword evidence="13" id="KW-1185">Reference proteome</keyword>
<evidence type="ECO:0000256" key="6">
    <source>
        <dbReference type="ARBA" id="ARBA00022692"/>
    </source>
</evidence>
<keyword evidence="3" id="KW-0813">Transport</keyword>
<feature type="transmembrane region" description="Helical" evidence="11">
    <location>
        <begin position="96"/>
        <end position="119"/>
    </location>
</feature>
<feature type="transmembrane region" description="Helical" evidence="11">
    <location>
        <begin position="165"/>
        <end position="187"/>
    </location>
</feature>
<evidence type="ECO:0000256" key="10">
    <source>
        <dbReference type="ARBA" id="ARBA00039382"/>
    </source>
</evidence>
<keyword evidence="5" id="KW-0997">Cell inner membrane</keyword>
<accession>A0A1Y2KVP6</accession>
<keyword evidence="6 11" id="KW-0812">Transmembrane</keyword>
<keyword evidence="4" id="KW-1003">Cell membrane</keyword>
<organism evidence="12 13">
    <name type="scientific">Thalassospira mesophila</name>
    <dbReference type="NCBI Taxonomy" id="1293891"/>
    <lineage>
        <taxon>Bacteria</taxon>
        <taxon>Pseudomonadati</taxon>
        <taxon>Pseudomonadota</taxon>
        <taxon>Alphaproteobacteria</taxon>
        <taxon>Rhodospirillales</taxon>
        <taxon>Thalassospiraceae</taxon>
        <taxon>Thalassospira</taxon>
    </lineage>
</organism>
<dbReference type="Pfam" id="PF02653">
    <property type="entry name" value="BPD_transp_2"/>
    <property type="match status" value="1"/>
</dbReference>
<dbReference type="GO" id="GO:0022857">
    <property type="term" value="F:transmembrane transporter activity"/>
    <property type="evidence" value="ECO:0007669"/>
    <property type="project" value="InterPro"/>
</dbReference>
<evidence type="ECO:0000256" key="8">
    <source>
        <dbReference type="ARBA" id="ARBA00023136"/>
    </source>
</evidence>
<keyword evidence="8 11" id="KW-0472">Membrane</keyword>
<feature type="transmembrane region" description="Helical" evidence="11">
    <location>
        <begin position="50"/>
        <end position="66"/>
    </location>
</feature>
<evidence type="ECO:0000256" key="1">
    <source>
        <dbReference type="ARBA" id="ARBA00004651"/>
    </source>
</evidence>
<evidence type="ECO:0000256" key="7">
    <source>
        <dbReference type="ARBA" id="ARBA00022989"/>
    </source>
</evidence>
<proteinExistence type="predicted"/>
<name>A0A1Y2KVP6_9PROT</name>
<dbReference type="OrthoDB" id="192433at2"/>
<evidence type="ECO:0000256" key="3">
    <source>
        <dbReference type="ARBA" id="ARBA00022448"/>
    </source>
</evidence>
<evidence type="ECO:0000256" key="11">
    <source>
        <dbReference type="SAM" id="Phobius"/>
    </source>
</evidence>
<sequence>MTNTPSPLARILAHREWILAAIIILMTVGIGTQEAFFISPNNLSELLDDTAILIMLAMVQMLVIVTRCIDLSVASNLALTGMIVALINVAHPETPALVTLVMSIGIGAVLGAFNGILVWLIGIPSIVVTLGTMSIYRGMVFLLSGGEWVNAHEMTPQFLAFPREVTLGLTTLSWLAIIMIVLVALFCRYSATGRAIFAIGGNPKAAVYAGLNVGKYQFITFCISGAMAGLCGYLWVSRFAVAYTEVALAFELQVVAACVIGGISIAGGIGSVWGAALGAIFLGLIKNALPVLGISPFWQMAISGGVIVLAVIINSRSEKQVGRRILREVHQ</sequence>
<evidence type="ECO:0000256" key="9">
    <source>
        <dbReference type="ARBA" id="ARBA00025439"/>
    </source>
</evidence>
<evidence type="ECO:0000313" key="12">
    <source>
        <dbReference type="EMBL" id="OSQ35964.1"/>
    </source>
</evidence>
<feature type="transmembrane region" description="Helical" evidence="11">
    <location>
        <begin position="126"/>
        <end position="145"/>
    </location>
</feature>
<feature type="transmembrane region" description="Helical" evidence="11">
    <location>
        <begin position="17"/>
        <end position="38"/>
    </location>
</feature>
<dbReference type="RefSeq" id="WP_085585608.1">
    <property type="nucleotide sequence ID" value="NZ_JFKA01000013.1"/>
</dbReference>
<feature type="transmembrane region" description="Helical" evidence="11">
    <location>
        <begin position="218"/>
        <end position="236"/>
    </location>
</feature>
<dbReference type="Proteomes" id="UP000193391">
    <property type="component" value="Unassembled WGS sequence"/>
</dbReference>
<dbReference type="CDD" id="cd06579">
    <property type="entry name" value="TM_PBP1_transp_AraH_like"/>
    <property type="match status" value="1"/>
</dbReference>
<comment type="subcellular location">
    <subcellularLocation>
        <location evidence="1">Cell membrane</location>
        <topology evidence="1">Multi-pass membrane protein</topology>
    </subcellularLocation>
</comment>
<evidence type="ECO:0000256" key="5">
    <source>
        <dbReference type="ARBA" id="ARBA00022519"/>
    </source>
</evidence>
<dbReference type="PANTHER" id="PTHR32196:SF29">
    <property type="entry name" value="AUTOINDUCER 2 IMPORT SYSTEM PERMEASE PROTEIN LSRC"/>
    <property type="match status" value="1"/>
</dbReference>
<dbReference type="GO" id="GO:0005886">
    <property type="term" value="C:plasma membrane"/>
    <property type="evidence" value="ECO:0007669"/>
    <property type="project" value="UniProtKB-SubCell"/>
</dbReference>
<dbReference type="PANTHER" id="PTHR32196">
    <property type="entry name" value="ABC TRANSPORTER PERMEASE PROTEIN YPHD-RELATED-RELATED"/>
    <property type="match status" value="1"/>
</dbReference>
<evidence type="ECO:0000256" key="2">
    <source>
        <dbReference type="ARBA" id="ARBA00011262"/>
    </source>
</evidence>
<reference evidence="12 13" key="1">
    <citation type="submission" date="2014-03" db="EMBL/GenBank/DDBJ databases">
        <title>The draft genome sequence of Thalassospira mesophila JCM 18969.</title>
        <authorList>
            <person name="Lai Q."/>
            <person name="Shao Z."/>
        </authorList>
    </citation>
    <scope>NUCLEOTIDE SEQUENCE [LARGE SCALE GENOMIC DNA]</scope>
    <source>
        <strain evidence="12 13">JCM 18969</strain>
    </source>
</reference>
<dbReference type="EMBL" id="JFKA01000013">
    <property type="protein sequence ID" value="OSQ35964.1"/>
    <property type="molecule type" value="Genomic_DNA"/>
</dbReference>
<comment type="function">
    <text evidence="9">Part of the ABC transporter complex LsrABCD involved in autoinducer 2 (AI-2) import. Probably responsible for the translocation of the substrate across the membrane.</text>
</comment>
<feature type="transmembrane region" description="Helical" evidence="11">
    <location>
        <begin position="297"/>
        <end position="315"/>
    </location>
</feature>
<gene>
    <name evidence="12" type="ORF">TMES_19220</name>
</gene>